<evidence type="ECO:0000313" key="2">
    <source>
        <dbReference type="Proteomes" id="UP001233314"/>
    </source>
</evidence>
<evidence type="ECO:0000313" key="1">
    <source>
        <dbReference type="EMBL" id="MDO7867664.1"/>
    </source>
</evidence>
<protein>
    <recommendedName>
        <fullName evidence="3">DivIVA domain-containing protein</fullName>
    </recommendedName>
</protein>
<name>A0ABT9AYL2_9ACTN</name>
<evidence type="ECO:0008006" key="3">
    <source>
        <dbReference type="Google" id="ProtNLM"/>
    </source>
</evidence>
<keyword evidence="2" id="KW-1185">Reference proteome</keyword>
<sequence length="52" mass="5744">MTWWKFVGLAGFFGTPEGAAAVRRAPRPRGDYTPAEVTARLHERLAESRAQG</sequence>
<accession>A0ABT9AYL2</accession>
<organism evidence="1 2">
    <name type="scientific">Nocardioides jiangxiensis</name>
    <dbReference type="NCBI Taxonomy" id="3064524"/>
    <lineage>
        <taxon>Bacteria</taxon>
        <taxon>Bacillati</taxon>
        <taxon>Actinomycetota</taxon>
        <taxon>Actinomycetes</taxon>
        <taxon>Propionibacteriales</taxon>
        <taxon>Nocardioidaceae</taxon>
        <taxon>Nocardioides</taxon>
    </lineage>
</organism>
<gene>
    <name evidence="1" type="ORF">Q5722_04690</name>
</gene>
<dbReference type="EMBL" id="JAUQTA010000001">
    <property type="protein sequence ID" value="MDO7867664.1"/>
    <property type="molecule type" value="Genomic_DNA"/>
</dbReference>
<proteinExistence type="predicted"/>
<dbReference type="RefSeq" id="WP_305027051.1">
    <property type="nucleotide sequence ID" value="NZ_JAUQTA010000001.1"/>
</dbReference>
<reference evidence="1 2" key="1">
    <citation type="submission" date="2023-07" db="EMBL/GenBank/DDBJ databases">
        <title>Nocardioides sp. nov WY-20 isolated from soil.</title>
        <authorList>
            <person name="Liu B."/>
            <person name="Wan Y."/>
        </authorList>
    </citation>
    <scope>NUCLEOTIDE SEQUENCE [LARGE SCALE GENOMIC DNA]</scope>
    <source>
        <strain evidence="1 2">WY-20</strain>
    </source>
</reference>
<dbReference type="Proteomes" id="UP001233314">
    <property type="component" value="Unassembled WGS sequence"/>
</dbReference>
<comment type="caution">
    <text evidence="1">The sequence shown here is derived from an EMBL/GenBank/DDBJ whole genome shotgun (WGS) entry which is preliminary data.</text>
</comment>